<protein>
    <recommendedName>
        <fullName evidence="4 20">Peroxidase</fullName>
        <ecNumber evidence="4 20">1.11.1.7</ecNumber>
    </recommendedName>
</protein>
<keyword evidence="14 20" id="KW-0376">Hydrogen peroxide</keyword>
<dbReference type="Gene3D" id="1.10.420.10">
    <property type="entry name" value="Peroxidase, domain 2"/>
    <property type="match status" value="1"/>
</dbReference>
<name>A0A426X198_ENSVE</name>
<dbReference type="Pfam" id="PF00141">
    <property type="entry name" value="peroxidase"/>
    <property type="match status" value="1"/>
</dbReference>
<keyword evidence="7 17" id="KW-0479">Metal-binding</keyword>
<feature type="disulfide bond" evidence="19">
    <location>
        <begin position="225"/>
        <end position="250"/>
    </location>
</feature>
<dbReference type="InterPro" id="IPR010255">
    <property type="entry name" value="Haem_peroxidase_sf"/>
</dbReference>
<feature type="site" description="Transition state stabilizer" evidence="18">
    <location>
        <position position="61"/>
    </location>
</feature>
<dbReference type="GO" id="GO:0140825">
    <property type="term" value="F:lactoperoxidase activity"/>
    <property type="evidence" value="ECO:0007669"/>
    <property type="project" value="UniProtKB-EC"/>
</dbReference>
<dbReference type="InterPro" id="IPR033905">
    <property type="entry name" value="Secretory_peroxidase"/>
</dbReference>
<evidence type="ECO:0000259" key="21">
    <source>
        <dbReference type="PROSITE" id="PS50873"/>
    </source>
</evidence>
<dbReference type="Proteomes" id="UP000287651">
    <property type="component" value="Unassembled WGS sequence"/>
</dbReference>
<feature type="binding site" evidence="17">
    <location>
        <position position="266"/>
    </location>
    <ligand>
        <name>Ca(2+)</name>
        <dbReference type="ChEBI" id="CHEBI:29108"/>
        <label>2</label>
    </ligand>
</feature>
<dbReference type="GO" id="GO:0020037">
    <property type="term" value="F:heme binding"/>
    <property type="evidence" value="ECO:0007669"/>
    <property type="project" value="UniProtKB-UniRule"/>
</dbReference>
<feature type="binding site" evidence="17">
    <location>
        <position position="271"/>
    </location>
    <ligand>
        <name>Ca(2+)</name>
        <dbReference type="ChEBI" id="CHEBI:29108"/>
        <label>2</label>
    </ligand>
</feature>
<evidence type="ECO:0000256" key="2">
    <source>
        <dbReference type="ARBA" id="ARBA00004613"/>
    </source>
</evidence>
<evidence type="ECO:0000256" key="19">
    <source>
        <dbReference type="PIRSR" id="PIRSR600823-5"/>
    </source>
</evidence>
<evidence type="ECO:0000256" key="4">
    <source>
        <dbReference type="ARBA" id="ARBA00012313"/>
    </source>
</evidence>
<evidence type="ECO:0000256" key="8">
    <source>
        <dbReference type="ARBA" id="ARBA00022729"/>
    </source>
</evidence>
<feature type="binding site" evidence="17">
    <location>
        <position position="263"/>
    </location>
    <ligand>
        <name>Ca(2+)</name>
        <dbReference type="ChEBI" id="CHEBI:29108"/>
        <label>2</label>
    </ligand>
</feature>
<comment type="caution">
    <text evidence="22">The sequence shown here is derived from an EMBL/GenBank/DDBJ whole genome shotgun (WGS) entry which is preliminary data.</text>
</comment>
<feature type="binding site" evidence="17">
    <location>
        <position position="99"/>
    </location>
    <ligand>
        <name>Ca(2+)</name>
        <dbReference type="ChEBI" id="CHEBI:29108"/>
        <label>1</label>
    </ligand>
</feature>
<sequence length="343" mass="36613">MAALMQTLLALSLLSVFVCDVHGQLSSTFYAGTCPNLQQIVRSTMAQAVNKEPRMAASILRLFFHDCFVNVRCWNAYVIFRPLYSIGADGFLFGLQGCDASILLDDTAAFTGEKNAFPNRNSARGYEVIDAIKSSVEAACRATVSCADILALAARDGVALLGGPTWAVQLGRRDARTASQSDANSNLPGPSSGLSTLISSFAAKGLSARDMTALSGAHTIGQAQCGNFRSHIYNDANVNSSFAALRKPNCPSSGGDGNLAPLDLETPNRFDNAYYRDLVVKKGLLHSDQELFNGGSQDSLVRQYSVNNAAFSRDFAAAMVKMGAISPLTGSRGEIRLNCREVN</sequence>
<comment type="cofactor">
    <cofactor evidence="17 20">
        <name>Ca(2+)</name>
        <dbReference type="ChEBI" id="CHEBI:29108"/>
    </cofactor>
    <text evidence="17 20">Binds 2 calcium ions per subunit.</text>
</comment>
<dbReference type="InterPro" id="IPR019793">
    <property type="entry name" value="Peroxidases_heam-ligand_BS"/>
</dbReference>
<dbReference type="CDD" id="cd00693">
    <property type="entry name" value="secretory_peroxidase"/>
    <property type="match status" value="1"/>
</dbReference>
<comment type="function">
    <text evidence="20">Removal of H(2)O(2), oxidation of toxic reductants, biosynthesis and degradation of lignin, suberization, auxin catabolism, response to environmental stresses such as wounding, pathogen attack and oxidative stress.</text>
</comment>
<keyword evidence="9 17" id="KW-0106">Calcium</keyword>
<evidence type="ECO:0000256" key="13">
    <source>
        <dbReference type="ARBA" id="ARBA00023180"/>
    </source>
</evidence>
<comment type="catalytic activity">
    <reaction evidence="1 20">
        <text>2 a phenolic donor + H2O2 = 2 a phenolic radical donor + 2 H2O</text>
        <dbReference type="Rhea" id="RHEA:56136"/>
        <dbReference type="ChEBI" id="CHEBI:15377"/>
        <dbReference type="ChEBI" id="CHEBI:16240"/>
        <dbReference type="ChEBI" id="CHEBI:139520"/>
        <dbReference type="ChEBI" id="CHEBI:139521"/>
        <dbReference type="EC" id="1.11.1.7"/>
    </reaction>
</comment>
<comment type="subcellular location">
    <subcellularLocation>
        <location evidence="2 20">Secreted</location>
    </subcellularLocation>
</comment>
<dbReference type="SUPFAM" id="SSF48113">
    <property type="entry name" value="Heme-dependent peroxidases"/>
    <property type="match status" value="1"/>
</dbReference>
<evidence type="ECO:0000256" key="12">
    <source>
        <dbReference type="ARBA" id="ARBA00023157"/>
    </source>
</evidence>
<feature type="chain" id="PRO_5018819352" description="Peroxidase" evidence="20">
    <location>
        <begin position="24"/>
        <end position="343"/>
    </location>
</feature>
<dbReference type="GO" id="GO:0046872">
    <property type="term" value="F:metal ion binding"/>
    <property type="evidence" value="ECO:0007669"/>
    <property type="project" value="UniProtKB-UniRule"/>
</dbReference>
<evidence type="ECO:0000313" key="23">
    <source>
        <dbReference type="Proteomes" id="UP000287651"/>
    </source>
</evidence>
<dbReference type="PROSITE" id="PS00436">
    <property type="entry name" value="PEROXIDASE_2"/>
    <property type="match status" value="1"/>
</dbReference>
<comment type="similarity">
    <text evidence="3">Belongs to the peroxidase family. Ascorbate peroxidase subfamily.</text>
</comment>
<dbReference type="AlphaFoldDB" id="A0A426X198"/>
<evidence type="ECO:0000256" key="16">
    <source>
        <dbReference type="PIRSR" id="PIRSR600823-2"/>
    </source>
</evidence>
<dbReference type="GO" id="GO:0042744">
    <property type="term" value="P:hydrogen peroxide catabolic process"/>
    <property type="evidence" value="ECO:0007669"/>
    <property type="project" value="UniProtKB-KW"/>
</dbReference>
<feature type="binding site" evidence="17">
    <location>
        <position position="219"/>
    </location>
    <ligand>
        <name>Ca(2+)</name>
        <dbReference type="ChEBI" id="CHEBI:29108"/>
        <label>2</label>
    </ligand>
</feature>
<dbReference type="InterPro" id="IPR000823">
    <property type="entry name" value="Peroxidase_pln"/>
</dbReference>
<dbReference type="PRINTS" id="PR00461">
    <property type="entry name" value="PLPEROXIDASE"/>
</dbReference>
<feature type="binding site" evidence="17">
    <location>
        <position position="101"/>
    </location>
    <ligand>
        <name>Ca(2+)</name>
        <dbReference type="ChEBI" id="CHEBI:29108"/>
        <label>1</label>
    </ligand>
</feature>
<feature type="binding site" evidence="16">
    <location>
        <position position="188"/>
    </location>
    <ligand>
        <name>substrate</name>
    </ligand>
</feature>
<feature type="binding site" evidence="17">
    <location>
        <position position="66"/>
    </location>
    <ligand>
        <name>Ca(2+)</name>
        <dbReference type="ChEBI" id="CHEBI:29108"/>
        <label>1</label>
    </ligand>
</feature>
<feature type="binding site" evidence="17">
    <location>
        <position position="113"/>
    </location>
    <ligand>
        <name>Ca(2+)</name>
        <dbReference type="ChEBI" id="CHEBI:29108"/>
        <label>1</label>
    </ligand>
</feature>
<evidence type="ECO:0000256" key="7">
    <source>
        <dbReference type="ARBA" id="ARBA00022723"/>
    </source>
</evidence>
<dbReference type="InterPro" id="IPR019794">
    <property type="entry name" value="Peroxidases_AS"/>
</dbReference>
<dbReference type="PANTHER" id="PTHR31388">
    <property type="entry name" value="PEROXIDASE 72-RELATED"/>
    <property type="match status" value="1"/>
</dbReference>
<dbReference type="GO" id="GO:0006979">
    <property type="term" value="P:response to oxidative stress"/>
    <property type="evidence" value="ECO:0007669"/>
    <property type="project" value="UniProtKB-UniRule"/>
</dbReference>
<evidence type="ECO:0000256" key="15">
    <source>
        <dbReference type="PIRSR" id="PIRSR600823-1"/>
    </source>
</evidence>
<evidence type="ECO:0000256" key="10">
    <source>
        <dbReference type="ARBA" id="ARBA00023002"/>
    </source>
</evidence>
<feature type="binding site" description="axial binding residue" evidence="17">
    <location>
        <position position="218"/>
    </location>
    <ligand>
        <name>heme b</name>
        <dbReference type="ChEBI" id="CHEBI:60344"/>
    </ligand>
    <ligandPart>
        <name>Fe</name>
        <dbReference type="ChEBI" id="CHEBI:18248"/>
    </ligandPart>
</feature>
<evidence type="ECO:0000256" key="5">
    <source>
        <dbReference type="ARBA" id="ARBA00022559"/>
    </source>
</evidence>
<evidence type="ECO:0000256" key="20">
    <source>
        <dbReference type="RuleBase" id="RU362060"/>
    </source>
</evidence>
<evidence type="ECO:0000256" key="11">
    <source>
        <dbReference type="ARBA" id="ARBA00023004"/>
    </source>
</evidence>
<dbReference type="PRINTS" id="PR00458">
    <property type="entry name" value="PEROXIDASE"/>
</dbReference>
<keyword evidence="11 17" id="KW-0408">Iron</keyword>
<feature type="binding site" evidence="17">
    <location>
        <position position="97"/>
    </location>
    <ligand>
        <name>Ca(2+)</name>
        <dbReference type="ChEBI" id="CHEBI:29108"/>
        <label>1</label>
    </ligand>
</feature>
<evidence type="ECO:0000256" key="17">
    <source>
        <dbReference type="PIRSR" id="PIRSR600823-3"/>
    </source>
</evidence>
<feature type="domain" description="Plant heme peroxidase family profile" evidence="21">
    <location>
        <begin position="24"/>
        <end position="343"/>
    </location>
</feature>
<dbReference type="GO" id="GO:0005576">
    <property type="term" value="C:extracellular region"/>
    <property type="evidence" value="ECO:0007669"/>
    <property type="project" value="UniProtKB-SubCell"/>
</dbReference>
<dbReference type="InterPro" id="IPR002016">
    <property type="entry name" value="Haem_peroxidase"/>
</dbReference>
<comment type="similarity">
    <text evidence="20">Belongs to the peroxidase family. Classical plant (class III) peroxidase subfamily.</text>
</comment>
<evidence type="ECO:0000313" key="22">
    <source>
        <dbReference type="EMBL" id="RRT33254.1"/>
    </source>
</evidence>
<keyword evidence="12 19" id="KW-1015">Disulfide bond</keyword>
<dbReference type="PANTHER" id="PTHR31388:SF285">
    <property type="entry name" value="PEROXIDASE"/>
    <property type="match status" value="1"/>
</dbReference>
<keyword evidence="13" id="KW-0325">Glycoprotein</keyword>
<keyword evidence="8 20" id="KW-0732">Signal</keyword>
<keyword evidence="5 20" id="KW-0575">Peroxidase</keyword>
<organism evidence="22 23">
    <name type="scientific">Ensete ventricosum</name>
    <name type="common">Abyssinian banana</name>
    <name type="synonym">Musa ensete</name>
    <dbReference type="NCBI Taxonomy" id="4639"/>
    <lineage>
        <taxon>Eukaryota</taxon>
        <taxon>Viridiplantae</taxon>
        <taxon>Streptophyta</taxon>
        <taxon>Embryophyta</taxon>
        <taxon>Tracheophyta</taxon>
        <taxon>Spermatophyta</taxon>
        <taxon>Magnoliopsida</taxon>
        <taxon>Liliopsida</taxon>
        <taxon>Zingiberales</taxon>
        <taxon>Musaceae</taxon>
        <taxon>Ensete</taxon>
    </lineage>
</organism>
<dbReference type="Gene3D" id="1.10.520.10">
    <property type="match status" value="1"/>
</dbReference>
<evidence type="ECO:0000256" key="6">
    <source>
        <dbReference type="ARBA" id="ARBA00022617"/>
    </source>
</evidence>
<feature type="active site" description="Proton acceptor" evidence="15">
    <location>
        <position position="65"/>
    </location>
</feature>
<dbReference type="FunFam" id="1.10.520.10:FF:000009">
    <property type="entry name" value="Peroxidase"/>
    <property type="match status" value="1"/>
</dbReference>
<reference evidence="22 23" key="1">
    <citation type="journal article" date="2014" name="Agronomy (Basel)">
        <title>A Draft Genome Sequence for Ensete ventricosum, the Drought-Tolerant Tree Against Hunger.</title>
        <authorList>
            <person name="Harrison J."/>
            <person name="Moore K.A."/>
            <person name="Paszkiewicz K."/>
            <person name="Jones T."/>
            <person name="Grant M."/>
            <person name="Ambacheew D."/>
            <person name="Muzemil S."/>
            <person name="Studholme D.J."/>
        </authorList>
    </citation>
    <scope>NUCLEOTIDE SEQUENCE [LARGE SCALE GENOMIC DNA]</scope>
</reference>
<comment type="cofactor">
    <cofactor evidence="17 20">
        <name>heme b</name>
        <dbReference type="ChEBI" id="CHEBI:60344"/>
    </cofactor>
    <text evidence="17 20">Binds 1 heme b (iron(II)-protoporphyrin IX) group per subunit.</text>
</comment>
<evidence type="ECO:0000256" key="14">
    <source>
        <dbReference type="ARBA" id="ARBA00023324"/>
    </source>
</evidence>
<keyword evidence="10 20" id="KW-0560">Oxidoreductase</keyword>
<evidence type="ECO:0000256" key="1">
    <source>
        <dbReference type="ARBA" id="ARBA00000189"/>
    </source>
</evidence>
<proteinExistence type="inferred from homology"/>
<feature type="signal peptide" evidence="20">
    <location>
        <begin position="1"/>
        <end position="23"/>
    </location>
</feature>
<gene>
    <name evidence="22" type="ORF">B296_00045467</name>
</gene>
<dbReference type="EMBL" id="AMZH03029503">
    <property type="protein sequence ID" value="RRT33254.1"/>
    <property type="molecule type" value="Genomic_DNA"/>
</dbReference>
<dbReference type="EC" id="1.11.1.7" evidence="4 20"/>
<evidence type="ECO:0000256" key="9">
    <source>
        <dbReference type="ARBA" id="ARBA00022837"/>
    </source>
</evidence>
<keyword evidence="20" id="KW-0964">Secreted</keyword>
<evidence type="ECO:0000256" key="18">
    <source>
        <dbReference type="PIRSR" id="PIRSR600823-4"/>
    </source>
</evidence>
<dbReference type="PROSITE" id="PS00435">
    <property type="entry name" value="PEROXIDASE_1"/>
    <property type="match status" value="1"/>
</dbReference>
<accession>A0A426X198</accession>
<feature type="disulfide bond" evidence="19">
    <location>
        <begin position="146"/>
        <end position="339"/>
    </location>
</feature>
<dbReference type="FunFam" id="1.10.420.10:FF:000006">
    <property type="entry name" value="Peroxidase"/>
    <property type="match status" value="1"/>
</dbReference>
<evidence type="ECO:0000256" key="3">
    <source>
        <dbReference type="ARBA" id="ARBA00006873"/>
    </source>
</evidence>
<feature type="binding site" evidence="17">
    <location>
        <position position="69"/>
    </location>
    <ligand>
        <name>Ca(2+)</name>
        <dbReference type="ChEBI" id="CHEBI:29108"/>
        <label>1</label>
    </ligand>
</feature>
<feature type="disulfide bond" evidence="19">
    <location>
        <begin position="67"/>
        <end position="98"/>
    </location>
</feature>
<keyword evidence="6 20" id="KW-0349">Heme</keyword>
<feature type="disulfide bond" evidence="19">
    <location>
        <begin position="34"/>
        <end position="140"/>
    </location>
</feature>
<dbReference type="PROSITE" id="PS50873">
    <property type="entry name" value="PEROXIDASE_4"/>
    <property type="match status" value="1"/>
</dbReference>